<evidence type="ECO:0000256" key="3">
    <source>
        <dbReference type="ARBA" id="ARBA00022989"/>
    </source>
</evidence>
<dbReference type="AlphaFoldDB" id="A0A1H3EHK4"/>
<dbReference type="InterPro" id="IPR006603">
    <property type="entry name" value="PQ-loop_rpt"/>
</dbReference>
<dbReference type="Gene3D" id="1.20.1280.290">
    <property type="match status" value="1"/>
</dbReference>
<proteinExistence type="predicted"/>
<dbReference type="NCBIfam" id="NF037968">
    <property type="entry name" value="SemiSWEET_2"/>
    <property type="match status" value="1"/>
</dbReference>
<dbReference type="EMBL" id="FNMZ01000010">
    <property type="protein sequence ID" value="SDX77419.1"/>
    <property type="molecule type" value="Genomic_DNA"/>
</dbReference>
<dbReference type="Pfam" id="PF04193">
    <property type="entry name" value="PQ-loop"/>
    <property type="match status" value="1"/>
</dbReference>
<evidence type="ECO:0000256" key="2">
    <source>
        <dbReference type="ARBA" id="ARBA00022692"/>
    </source>
</evidence>
<accession>A0A1H3EHK4</accession>
<sequence>MTDPIEMMGYAAAALTTLSFLPQVFKTWASGSARDLSLGMLLAFFAGVDLWLVYGLAIGDGPLAAANGVTAALVASLLFLKLREMARDRNRARAG</sequence>
<evidence type="ECO:0000256" key="1">
    <source>
        <dbReference type="ARBA" id="ARBA00004141"/>
    </source>
</evidence>
<dbReference type="GO" id="GO:0016020">
    <property type="term" value="C:membrane"/>
    <property type="evidence" value="ECO:0007669"/>
    <property type="project" value="UniProtKB-SubCell"/>
</dbReference>
<evidence type="ECO:0000313" key="7">
    <source>
        <dbReference type="Proteomes" id="UP000199118"/>
    </source>
</evidence>
<evidence type="ECO:0000256" key="5">
    <source>
        <dbReference type="SAM" id="Phobius"/>
    </source>
</evidence>
<comment type="subcellular location">
    <subcellularLocation>
        <location evidence="1">Membrane</location>
        <topology evidence="1">Multi-pass membrane protein</topology>
    </subcellularLocation>
</comment>
<dbReference type="InterPro" id="IPR047662">
    <property type="entry name" value="SemiSWEET"/>
</dbReference>
<dbReference type="Proteomes" id="UP000199118">
    <property type="component" value="Unassembled WGS sequence"/>
</dbReference>
<name>A0A1H3EHK4_9RHOB</name>
<dbReference type="GO" id="GO:0051119">
    <property type="term" value="F:sugar transmembrane transporter activity"/>
    <property type="evidence" value="ECO:0007669"/>
    <property type="project" value="InterPro"/>
</dbReference>
<feature type="transmembrane region" description="Helical" evidence="5">
    <location>
        <begin position="37"/>
        <end position="57"/>
    </location>
</feature>
<keyword evidence="2 5" id="KW-0812">Transmembrane</keyword>
<evidence type="ECO:0000313" key="6">
    <source>
        <dbReference type="EMBL" id="SDX77419.1"/>
    </source>
</evidence>
<protein>
    <submittedName>
        <fullName evidence="6">MtN3 and saliva related transmembrane protein</fullName>
    </submittedName>
</protein>
<dbReference type="OrthoDB" id="9814012at2"/>
<feature type="transmembrane region" description="Helical" evidence="5">
    <location>
        <begin position="63"/>
        <end position="82"/>
    </location>
</feature>
<dbReference type="RefSeq" id="WP_092684611.1">
    <property type="nucleotide sequence ID" value="NZ_FNMZ01000010.1"/>
</dbReference>
<gene>
    <name evidence="6" type="ORF">SAMN05444336_1104</name>
</gene>
<keyword evidence="7" id="KW-1185">Reference proteome</keyword>
<evidence type="ECO:0000256" key="4">
    <source>
        <dbReference type="ARBA" id="ARBA00023136"/>
    </source>
</evidence>
<organism evidence="6 7">
    <name type="scientific">Albimonas donghaensis</name>
    <dbReference type="NCBI Taxonomy" id="356660"/>
    <lineage>
        <taxon>Bacteria</taxon>
        <taxon>Pseudomonadati</taxon>
        <taxon>Pseudomonadota</taxon>
        <taxon>Alphaproteobacteria</taxon>
        <taxon>Rhodobacterales</taxon>
        <taxon>Paracoccaceae</taxon>
        <taxon>Albimonas</taxon>
    </lineage>
</organism>
<reference evidence="6 7" key="1">
    <citation type="submission" date="2016-10" db="EMBL/GenBank/DDBJ databases">
        <authorList>
            <person name="de Groot N.N."/>
        </authorList>
    </citation>
    <scope>NUCLEOTIDE SEQUENCE [LARGE SCALE GENOMIC DNA]</scope>
    <source>
        <strain evidence="6 7">DSM 17890</strain>
    </source>
</reference>
<keyword evidence="3 5" id="KW-1133">Transmembrane helix</keyword>
<keyword evidence="4 5" id="KW-0472">Membrane</keyword>